<feature type="signal peptide" evidence="1">
    <location>
        <begin position="1"/>
        <end position="26"/>
    </location>
</feature>
<feature type="chain" id="PRO_5032841850" evidence="1">
    <location>
        <begin position="27"/>
        <end position="109"/>
    </location>
</feature>
<gene>
    <name evidence="2" type="ORF">HU200_039025</name>
</gene>
<dbReference type="PANTHER" id="PTHR33286:SF44">
    <property type="entry name" value="5A2 PROTEIN"/>
    <property type="match status" value="1"/>
</dbReference>
<sequence length="109" mass="12555">MSIKIDLRIMFFALIFAGFTSHHVWGEEDYYHQKDVFMMKCMDTIKLGTPYEDPSQPCIRAVGKYDMKRICGAFTFSDQLEVSMIKTVILAYTCHKPIPIGEKCGSKFL</sequence>
<reference evidence="2" key="1">
    <citation type="submission" date="2020-07" db="EMBL/GenBank/DDBJ databases">
        <title>Genome sequence and genetic diversity analysis of an under-domesticated orphan crop, white fonio (Digitaria exilis).</title>
        <authorList>
            <person name="Bennetzen J.L."/>
            <person name="Chen S."/>
            <person name="Ma X."/>
            <person name="Wang X."/>
            <person name="Yssel A.E.J."/>
            <person name="Chaluvadi S.R."/>
            <person name="Johnson M."/>
            <person name="Gangashetty P."/>
            <person name="Hamidou F."/>
            <person name="Sanogo M.D."/>
            <person name="Zwaenepoel A."/>
            <person name="Wallace J."/>
            <person name="Van De Peer Y."/>
            <person name="Van Deynze A."/>
        </authorList>
    </citation>
    <scope>NUCLEOTIDE SEQUENCE</scope>
    <source>
        <tissue evidence="2">Leaves</tissue>
    </source>
</reference>
<protein>
    <submittedName>
        <fullName evidence="2">Uncharacterized protein</fullName>
    </submittedName>
</protein>
<keyword evidence="3" id="KW-1185">Reference proteome</keyword>
<comment type="caution">
    <text evidence="2">The sequence shown here is derived from an EMBL/GenBank/DDBJ whole genome shotgun (WGS) entry which is preliminary data.</text>
</comment>
<evidence type="ECO:0000313" key="2">
    <source>
        <dbReference type="EMBL" id="KAF8693617.1"/>
    </source>
</evidence>
<proteinExistence type="predicted"/>
<evidence type="ECO:0000313" key="3">
    <source>
        <dbReference type="Proteomes" id="UP000636709"/>
    </source>
</evidence>
<dbReference type="EMBL" id="JACEFO010001924">
    <property type="protein sequence ID" value="KAF8693617.1"/>
    <property type="molecule type" value="Genomic_DNA"/>
</dbReference>
<name>A0A835ELJ8_9POAL</name>
<keyword evidence="1" id="KW-0732">Signal</keyword>
<dbReference type="Proteomes" id="UP000636709">
    <property type="component" value="Unassembled WGS sequence"/>
</dbReference>
<dbReference type="PANTHER" id="PTHR33286">
    <property type="entry name" value="BIFUNCTIONAL INHIBITOR/LIPID-TRANSFER PROTEIN/SEED STORAGE 2S ALBUMIN SUPERFAMILY PROTEIN"/>
    <property type="match status" value="1"/>
</dbReference>
<organism evidence="2 3">
    <name type="scientific">Digitaria exilis</name>
    <dbReference type="NCBI Taxonomy" id="1010633"/>
    <lineage>
        <taxon>Eukaryota</taxon>
        <taxon>Viridiplantae</taxon>
        <taxon>Streptophyta</taxon>
        <taxon>Embryophyta</taxon>
        <taxon>Tracheophyta</taxon>
        <taxon>Spermatophyta</taxon>
        <taxon>Magnoliopsida</taxon>
        <taxon>Liliopsida</taxon>
        <taxon>Poales</taxon>
        <taxon>Poaceae</taxon>
        <taxon>PACMAD clade</taxon>
        <taxon>Panicoideae</taxon>
        <taxon>Panicodae</taxon>
        <taxon>Paniceae</taxon>
        <taxon>Anthephorinae</taxon>
        <taxon>Digitaria</taxon>
    </lineage>
</organism>
<dbReference type="AlphaFoldDB" id="A0A835ELJ8"/>
<evidence type="ECO:0000256" key="1">
    <source>
        <dbReference type="SAM" id="SignalP"/>
    </source>
</evidence>
<accession>A0A835ELJ8</accession>